<dbReference type="Proteomes" id="UP000239649">
    <property type="component" value="Unassembled WGS sequence"/>
</dbReference>
<evidence type="ECO:0000256" key="1">
    <source>
        <dbReference type="SAM" id="MobiDB-lite"/>
    </source>
</evidence>
<dbReference type="GO" id="GO:0006396">
    <property type="term" value="P:RNA processing"/>
    <property type="evidence" value="ECO:0007669"/>
    <property type="project" value="InterPro"/>
</dbReference>
<dbReference type="AlphaFoldDB" id="A0A2P6VEB0"/>
<gene>
    <name evidence="4" type="ORF">C2E20_4343</name>
</gene>
<feature type="region of interest" description="Disordered" evidence="1">
    <location>
        <begin position="47"/>
        <end position="68"/>
    </location>
</feature>
<evidence type="ECO:0000259" key="3">
    <source>
        <dbReference type="Pfam" id="PF00636"/>
    </source>
</evidence>
<comment type="caution">
    <text evidence="4">The sequence shown here is derived from an EMBL/GenBank/DDBJ whole genome shotgun (WGS) entry which is preliminary data.</text>
</comment>
<dbReference type="PANTHER" id="PTHR34276:SF1">
    <property type="entry name" value="MINI-RIBONUCLEASE 3"/>
    <property type="match status" value="1"/>
</dbReference>
<reference evidence="4 5" key="1">
    <citation type="journal article" date="2018" name="Plant J.">
        <title>Genome sequences of Chlorella sorokiniana UTEX 1602 and Micractinium conductrix SAG 241.80: implications to maltose excretion by a green alga.</title>
        <authorList>
            <person name="Arriola M.B."/>
            <person name="Velmurugan N."/>
            <person name="Zhang Y."/>
            <person name="Plunkett M.H."/>
            <person name="Hondzo H."/>
            <person name="Barney B.M."/>
        </authorList>
    </citation>
    <scope>NUCLEOTIDE SEQUENCE [LARGE SCALE GENOMIC DNA]</scope>
    <source>
        <strain evidence="4 5">SAG 241.80</strain>
    </source>
</reference>
<dbReference type="InterPro" id="IPR029055">
    <property type="entry name" value="Ntn_hydrolases_N"/>
</dbReference>
<dbReference type="CDD" id="cd00593">
    <property type="entry name" value="RIBOc"/>
    <property type="match status" value="1"/>
</dbReference>
<keyword evidence="2" id="KW-0472">Membrane</keyword>
<dbReference type="OrthoDB" id="495795at2759"/>
<organism evidence="4 5">
    <name type="scientific">Micractinium conductrix</name>
    <dbReference type="NCBI Taxonomy" id="554055"/>
    <lineage>
        <taxon>Eukaryota</taxon>
        <taxon>Viridiplantae</taxon>
        <taxon>Chlorophyta</taxon>
        <taxon>core chlorophytes</taxon>
        <taxon>Trebouxiophyceae</taxon>
        <taxon>Chlorellales</taxon>
        <taxon>Chlorellaceae</taxon>
        <taxon>Chlorella clade</taxon>
        <taxon>Micractinium</taxon>
    </lineage>
</organism>
<dbReference type="PANTHER" id="PTHR34276">
    <property type="entry name" value="MINI-RIBONUCLEASE 3"/>
    <property type="match status" value="1"/>
</dbReference>
<keyword evidence="5" id="KW-1185">Reference proteome</keyword>
<dbReference type="EMBL" id="LHPF02000010">
    <property type="protein sequence ID" value="PSC72418.1"/>
    <property type="molecule type" value="Genomic_DNA"/>
</dbReference>
<keyword evidence="2" id="KW-0812">Transmembrane</keyword>
<dbReference type="Pfam" id="PF01019">
    <property type="entry name" value="G_glu_transpept"/>
    <property type="match status" value="1"/>
</dbReference>
<evidence type="ECO:0000313" key="4">
    <source>
        <dbReference type="EMBL" id="PSC72418.1"/>
    </source>
</evidence>
<sequence>MRPTGTCIQACACPAASARVLGSREPAGAIPAAAAVPCQPQRRRVAATTARSQVKAARSAGTSLPDTLSSWDNGEAPVVLSDDGVPSTSKGEEVSIAAEKRQWSRPRLPLPPHLRGKVPRRHWNAGALAFLGDSVWELYARRRFFFPPSAKGAYFSEVVQHVRAETQEALCKQLLASGWLNEEEQDVLRWGRNATGVTPKRLDSGLKRETYRAATAIECLCGYLYLTDGDRLHEMMGLLGLGDAPAAGEVAAAAGVVGGDARGGAAAGGQSLLLLLLLLLLVAGAAYITGRHSARLEVKGCAGLTEPVAGDTAAPEGAAVLHAGGSAVDAAIAAALCQGVANPMASGVGQFMLTPAIEMAEHGFPAHPYLVAGLSGEEQVAHLLKWPAILYTFLIKQGGKWRAPAVNETCCKRPKLAALLKDGAAGALGYAACLHPLPLLNSSSKPATCPFRV</sequence>
<protein>
    <submittedName>
        <fullName evidence="4">Ribonuclease III</fullName>
    </submittedName>
</protein>
<dbReference type="STRING" id="554055.A0A2P6VEB0"/>
<accession>A0A2P6VEB0</accession>
<dbReference type="GO" id="GO:0004525">
    <property type="term" value="F:ribonuclease III activity"/>
    <property type="evidence" value="ECO:0007669"/>
    <property type="project" value="InterPro"/>
</dbReference>
<evidence type="ECO:0000256" key="2">
    <source>
        <dbReference type="SAM" id="Phobius"/>
    </source>
</evidence>
<dbReference type="SUPFAM" id="SSF56235">
    <property type="entry name" value="N-terminal nucleophile aminohydrolases (Ntn hydrolases)"/>
    <property type="match status" value="1"/>
</dbReference>
<evidence type="ECO:0000313" key="5">
    <source>
        <dbReference type="Proteomes" id="UP000239649"/>
    </source>
</evidence>
<dbReference type="InterPro" id="IPR036389">
    <property type="entry name" value="RNase_III_sf"/>
</dbReference>
<feature type="transmembrane region" description="Helical" evidence="2">
    <location>
        <begin position="272"/>
        <end position="290"/>
    </location>
</feature>
<dbReference type="SUPFAM" id="SSF69065">
    <property type="entry name" value="RNase III domain-like"/>
    <property type="match status" value="1"/>
</dbReference>
<dbReference type="Pfam" id="PF00636">
    <property type="entry name" value="Ribonuclease_3"/>
    <property type="match status" value="1"/>
</dbReference>
<proteinExistence type="predicted"/>
<dbReference type="InterPro" id="IPR000999">
    <property type="entry name" value="RNase_III_dom"/>
</dbReference>
<keyword evidence="2" id="KW-1133">Transmembrane helix</keyword>
<name>A0A2P6VEB0_9CHLO</name>
<feature type="domain" description="RNase III" evidence="3">
    <location>
        <begin position="127"/>
        <end position="229"/>
    </location>
</feature>
<dbReference type="Gene3D" id="1.10.1520.10">
    <property type="entry name" value="Ribonuclease III domain"/>
    <property type="match status" value="1"/>
</dbReference>